<dbReference type="AlphaFoldDB" id="A0A0R1EKW6"/>
<dbReference type="SUPFAM" id="SSF53474">
    <property type="entry name" value="alpha/beta-Hydrolases"/>
    <property type="match status" value="1"/>
</dbReference>
<protein>
    <submittedName>
        <fullName evidence="2">Accessory secretory protein Asp2</fullName>
    </submittedName>
</protein>
<proteinExistence type="predicted"/>
<feature type="region of interest" description="Disordered" evidence="1">
    <location>
        <begin position="38"/>
        <end position="67"/>
    </location>
</feature>
<dbReference type="EMBL" id="AZCT01000025">
    <property type="protein sequence ID" value="KRK10093.1"/>
    <property type="molecule type" value="Genomic_DNA"/>
</dbReference>
<dbReference type="Pfam" id="PF16929">
    <property type="entry name" value="Asp2"/>
    <property type="match status" value="1"/>
</dbReference>
<dbReference type="NCBIfam" id="TIGR03712">
    <property type="entry name" value="acc_sec_asp2"/>
    <property type="match status" value="1"/>
</dbReference>
<dbReference type="InterPro" id="IPR022267">
    <property type="entry name" value="Asp2"/>
</dbReference>
<dbReference type="PATRIC" id="fig|1423816.3.peg.1986"/>
<dbReference type="eggNOG" id="COG1073">
    <property type="taxonomic scope" value="Bacteria"/>
</dbReference>
<accession>A0A0R1EKW6</accession>
<evidence type="ECO:0000313" key="2">
    <source>
        <dbReference type="EMBL" id="KRK10093.1"/>
    </source>
</evidence>
<dbReference type="RefSeq" id="WP_010489053.1">
    <property type="nucleotide sequence ID" value="NZ_AZCT01000025.1"/>
</dbReference>
<sequence>MADNAYPVLQLGTQAIPLQEHLTKDFAFEFISNAAFNTAPTPPAAQPDKSDSKGEPAEKPDQPPISLWQNAGMTQLRREYATGLFIITEGAAVLKQPDQLIGLPANTIMYDETLSLTPEIIHILDLKQAHPISLDHLDQLGEQIVLFFYPAQWGIRVPFGRIEIADGFSGSVMQQGSVGVTLKGDFGRDLQPSVYWRGSLGIGQMEAIAISIECETAGDVEVWAKLQMVNPQNFQIAQKKLIPLSAFRDDTILDTKAGFRFVNITLMAKGNGTVKIRQVHLRRSRGKYGTMFIGGKRLKAVKPLDGELLSYFDAGDLKPPLSVYFSGYRSAEGFEGNFMMKAMRNPFLLFSDARLEGGAFYLGDPQLENQVVEMIQATLKRLGFRPDELILSGLSMGTLGALYYGAKLDPRAILVGKPLINLGTIAENGRVRRSADFATAFDMLMMFNGSATHESAEKINQRIWRTISGGKFDHTFFAIAHMLDDDYEHHAFDEIVKWLNRRQQHNRVLHIGLHGRHNDNTNEVNAWFLRQYHMILTQEFGRSF</sequence>
<dbReference type="ESTHER" id="lacze-a0a0r1ekw6">
    <property type="family name" value="Asp2"/>
</dbReference>
<gene>
    <name evidence="2" type="ORF">FD51_GL001912</name>
</gene>
<dbReference type="InterPro" id="IPR029058">
    <property type="entry name" value="AB_hydrolase_fold"/>
</dbReference>
<dbReference type="GO" id="GO:0015031">
    <property type="term" value="P:protein transport"/>
    <property type="evidence" value="ECO:0007669"/>
    <property type="project" value="InterPro"/>
</dbReference>
<dbReference type="Proteomes" id="UP000051984">
    <property type="component" value="Unassembled WGS sequence"/>
</dbReference>
<dbReference type="Gene3D" id="3.40.50.1820">
    <property type="entry name" value="alpha/beta hydrolase"/>
    <property type="match status" value="1"/>
</dbReference>
<evidence type="ECO:0000313" key="3">
    <source>
        <dbReference type="Proteomes" id="UP000051984"/>
    </source>
</evidence>
<feature type="compositionally biased region" description="Basic and acidic residues" evidence="1">
    <location>
        <begin position="48"/>
        <end position="61"/>
    </location>
</feature>
<organism evidence="2 3">
    <name type="scientific">Lacticaseibacillus zeae DSM 20178 = KCTC 3804</name>
    <dbReference type="NCBI Taxonomy" id="1423816"/>
    <lineage>
        <taxon>Bacteria</taxon>
        <taxon>Bacillati</taxon>
        <taxon>Bacillota</taxon>
        <taxon>Bacilli</taxon>
        <taxon>Lactobacillales</taxon>
        <taxon>Lactobacillaceae</taxon>
        <taxon>Lacticaseibacillus</taxon>
    </lineage>
</organism>
<name>A0A0R1EKW6_LACZE</name>
<reference evidence="2 3" key="1">
    <citation type="journal article" date="2015" name="Genome Announc.">
        <title>Expanding the biotechnology potential of lactobacilli through comparative genomics of 213 strains and associated genera.</title>
        <authorList>
            <person name="Sun Z."/>
            <person name="Harris H.M."/>
            <person name="McCann A."/>
            <person name="Guo C."/>
            <person name="Argimon S."/>
            <person name="Zhang W."/>
            <person name="Yang X."/>
            <person name="Jeffery I.B."/>
            <person name="Cooney J.C."/>
            <person name="Kagawa T.F."/>
            <person name="Liu W."/>
            <person name="Song Y."/>
            <person name="Salvetti E."/>
            <person name="Wrobel A."/>
            <person name="Rasinkangas P."/>
            <person name="Parkhill J."/>
            <person name="Rea M.C."/>
            <person name="O'Sullivan O."/>
            <person name="Ritari J."/>
            <person name="Douillard F.P."/>
            <person name="Paul Ross R."/>
            <person name="Yang R."/>
            <person name="Briner A.E."/>
            <person name="Felis G.E."/>
            <person name="de Vos W.M."/>
            <person name="Barrangou R."/>
            <person name="Klaenhammer T.R."/>
            <person name="Caufield P.W."/>
            <person name="Cui Y."/>
            <person name="Zhang H."/>
            <person name="O'Toole P.W."/>
        </authorList>
    </citation>
    <scope>NUCLEOTIDE SEQUENCE [LARGE SCALE GENOMIC DNA]</scope>
    <source>
        <strain evidence="2 3">DSM 20178</strain>
    </source>
</reference>
<comment type="caution">
    <text evidence="2">The sequence shown here is derived from an EMBL/GenBank/DDBJ whole genome shotgun (WGS) entry which is preliminary data.</text>
</comment>
<evidence type="ECO:0000256" key="1">
    <source>
        <dbReference type="SAM" id="MobiDB-lite"/>
    </source>
</evidence>